<feature type="transmembrane region" description="Helical" evidence="1">
    <location>
        <begin position="6"/>
        <end position="26"/>
    </location>
</feature>
<keyword evidence="1" id="KW-1133">Transmembrane helix</keyword>
<name>A0A0K2U3U3_LEPSM</name>
<sequence>KDSSYLYIRVHYFIFSAKIYLNVFLFHSNSKKDPELASVCECDIFLSFPARLIP</sequence>
<keyword evidence="1" id="KW-0472">Membrane</keyword>
<feature type="non-terminal residue" evidence="2">
    <location>
        <position position="1"/>
    </location>
</feature>
<accession>A0A0K2U3U3</accession>
<proteinExistence type="predicted"/>
<evidence type="ECO:0000313" key="2">
    <source>
        <dbReference type="EMBL" id="CDW32361.1"/>
    </source>
</evidence>
<organism evidence="2">
    <name type="scientific">Lepeophtheirus salmonis</name>
    <name type="common">Salmon louse</name>
    <name type="synonym">Caligus salmonis</name>
    <dbReference type="NCBI Taxonomy" id="72036"/>
    <lineage>
        <taxon>Eukaryota</taxon>
        <taxon>Metazoa</taxon>
        <taxon>Ecdysozoa</taxon>
        <taxon>Arthropoda</taxon>
        <taxon>Crustacea</taxon>
        <taxon>Multicrustacea</taxon>
        <taxon>Hexanauplia</taxon>
        <taxon>Copepoda</taxon>
        <taxon>Siphonostomatoida</taxon>
        <taxon>Caligidae</taxon>
        <taxon>Lepeophtheirus</taxon>
    </lineage>
</organism>
<dbReference type="EMBL" id="HACA01015000">
    <property type="protein sequence ID" value="CDW32361.1"/>
    <property type="molecule type" value="Transcribed_RNA"/>
</dbReference>
<evidence type="ECO:0000256" key="1">
    <source>
        <dbReference type="SAM" id="Phobius"/>
    </source>
</evidence>
<keyword evidence="1" id="KW-0812">Transmembrane</keyword>
<dbReference type="AlphaFoldDB" id="A0A0K2U3U3"/>
<protein>
    <submittedName>
        <fullName evidence="2">Uncharacterized protein</fullName>
    </submittedName>
</protein>
<reference evidence="2" key="1">
    <citation type="submission" date="2014-05" db="EMBL/GenBank/DDBJ databases">
        <authorList>
            <person name="Chronopoulou M."/>
        </authorList>
    </citation>
    <scope>NUCLEOTIDE SEQUENCE</scope>
    <source>
        <tissue evidence="2">Whole organism</tissue>
    </source>
</reference>